<evidence type="ECO:0000313" key="1">
    <source>
        <dbReference type="EMBL" id="SFD41939.1"/>
    </source>
</evidence>
<dbReference type="RefSeq" id="WP_090080209.1">
    <property type="nucleotide sequence ID" value="NZ_FOMR01000001.1"/>
</dbReference>
<evidence type="ECO:0000313" key="2">
    <source>
        <dbReference type="Proteomes" id="UP000199474"/>
    </source>
</evidence>
<reference evidence="2" key="1">
    <citation type="submission" date="2016-10" db="EMBL/GenBank/DDBJ databases">
        <authorList>
            <person name="Varghese N."/>
            <person name="Submissions S."/>
        </authorList>
    </citation>
    <scope>NUCLEOTIDE SEQUENCE [LARGE SCALE GENOMIC DNA]</scope>
    <source>
        <strain evidence="2">DSM 22530</strain>
    </source>
</reference>
<gene>
    <name evidence="1" type="ORF">SAMN05216238_101256</name>
</gene>
<dbReference type="OrthoDB" id="2606532at2"/>
<accession>A0A1I1S600</accession>
<keyword evidence="2" id="KW-1185">Reference proteome</keyword>
<name>A0A1I1S600_9BACI</name>
<dbReference type="AlphaFoldDB" id="A0A1I1S600"/>
<proteinExistence type="predicted"/>
<dbReference type="Proteomes" id="UP000199474">
    <property type="component" value="Unassembled WGS sequence"/>
</dbReference>
<protein>
    <submittedName>
        <fullName evidence="1">Uncharacterized protein</fullName>
    </submittedName>
</protein>
<dbReference type="EMBL" id="FOMR01000001">
    <property type="protein sequence ID" value="SFD41939.1"/>
    <property type="molecule type" value="Genomic_DNA"/>
</dbReference>
<sequence>MIRETKKFLLPADIPEILRKYGDLFCNYTQLAPKDSIYGNYKRTNHKLSVLFPLIKHPVHGKTGLHAIEKYEDGFVIEYHYQWKIIIPKKGKLYNHISAWENEPHDESWTPREYKIKSEPHHHHHVPGDKGKRKENWDILTLDDAFSFVAHYIRSGEEYQP</sequence>
<organism evidence="1 2">
    <name type="scientific">Lentibacillus persicus</name>
    <dbReference type="NCBI Taxonomy" id="640948"/>
    <lineage>
        <taxon>Bacteria</taxon>
        <taxon>Bacillati</taxon>
        <taxon>Bacillota</taxon>
        <taxon>Bacilli</taxon>
        <taxon>Bacillales</taxon>
        <taxon>Bacillaceae</taxon>
        <taxon>Lentibacillus</taxon>
    </lineage>
</organism>